<dbReference type="Proteomes" id="UP001165960">
    <property type="component" value="Unassembled WGS sequence"/>
</dbReference>
<protein>
    <submittedName>
        <fullName evidence="1">Uncharacterized protein</fullName>
    </submittedName>
</protein>
<proteinExistence type="predicted"/>
<evidence type="ECO:0000313" key="2">
    <source>
        <dbReference type="Proteomes" id="UP001165960"/>
    </source>
</evidence>
<comment type="caution">
    <text evidence="1">The sequence shown here is derived from an EMBL/GenBank/DDBJ whole genome shotgun (WGS) entry which is preliminary data.</text>
</comment>
<evidence type="ECO:0000313" key="1">
    <source>
        <dbReference type="EMBL" id="KAJ9052350.1"/>
    </source>
</evidence>
<name>A0ACC2RQI8_9FUNG</name>
<sequence length="275" mass="30105">MDLDPAKNSPGSQMQQAQDLSHLISDLMHLRDCPQVQGLVNVMNDISILVLKTQELNPGSQKADPTLQTSPGPTNPLKDGLKSLTSYFETRQSPKDNSQNGHQIDANLEPPKTRTYAAVAACLKEVKPNPILNSANDLPACHLERIVQLNYSGDMVNSGSRMKHCHFYSPEQALPGPPTPKNLSQDPCPTSTLSANLNPAKIEGAKSHVIFHLNSSQVDHQAAALPQDQPAKLPQALYRPPGAPFGHVHFTEYPQPGLFRVRLGDYPHCRPLDQD</sequence>
<gene>
    <name evidence="1" type="ORF">DSO57_1035097</name>
</gene>
<accession>A0ACC2RQI8</accession>
<organism evidence="1 2">
    <name type="scientific">Entomophthora muscae</name>
    <dbReference type="NCBI Taxonomy" id="34485"/>
    <lineage>
        <taxon>Eukaryota</taxon>
        <taxon>Fungi</taxon>
        <taxon>Fungi incertae sedis</taxon>
        <taxon>Zoopagomycota</taxon>
        <taxon>Entomophthoromycotina</taxon>
        <taxon>Entomophthoromycetes</taxon>
        <taxon>Entomophthorales</taxon>
        <taxon>Entomophthoraceae</taxon>
        <taxon>Entomophthora</taxon>
    </lineage>
</organism>
<keyword evidence="2" id="KW-1185">Reference proteome</keyword>
<dbReference type="EMBL" id="QTSX02006693">
    <property type="protein sequence ID" value="KAJ9052350.1"/>
    <property type="molecule type" value="Genomic_DNA"/>
</dbReference>
<reference evidence="1" key="1">
    <citation type="submission" date="2022-04" db="EMBL/GenBank/DDBJ databases">
        <title>Genome of the entomopathogenic fungus Entomophthora muscae.</title>
        <authorList>
            <person name="Elya C."/>
            <person name="Lovett B.R."/>
            <person name="Lee E."/>
            <person name="Macias A.M."/>
            <person name="Hajek A.E."/>
            <person name="De Bivort B.L."/>
            <person name="Kasson M.T."/>
            <person name="De Fine Licht H.H."/>
            <person name="Stajich J.E."/>
        </authorList>
    </citation>
    <scope>NUCLEOTIDE SEQUENCE</scope>
    <source>
        <strain evidence="1">Berkeley</strain>
    </source>
</reference>